<feature type="region of interest" description="Disordered" evidence="1">
    <location>
        <begin position="208"/>
        <end position="307"/>
    </location>
</feature>
<dbReference type="SUPFAM" id="SSF52540">
    <property type="entry name" value="P-loop containing nucleoside triphosphate hydrolases"/>
    <property type="match status" value="1"/>
</dbReference>
<accession>A0ABQ0RPJ2</accession>
<protein>
    <recommendedName>
        <fullName evidence="4">ABC transporter ATP-binding protein</fullName>
    </recommendedName>
</protein>
<keyword evidence="3" id="KW-1185">Reference proteome</keyword>
<gene>
    <name evidence="2" type="ORF">ANI01nite_29320</name>
</gene>
<evidence type="ECO:0008006" key="4">
    <source>
        <dbReference type="Google" id="ProtNLM"/>
    </source>
</evidence>
<feature type="compositionally biased region" description="Acidic residues" evidence="1">
    <location>
        <begin position="225"/>
        <end position="254"/>
    </location>
</feature>
<comment type="caution">
    <text evidence="2">The sequence shown here is derived from an EMBL/GenBank/DDBJ whole genome shotgun (WGS) entry which is preliminary data.</text>
</comment>
<name>A0ABQ0RPJ2_GLUNI</name>
<feature type="compositionally biased region" description="Acidic residues" evidence="1">
    <location>
        <begin position="264"/>
        <end position="274"/>
    </location>
</feature>
<dbReference type="InterPro" id="IPR027417">
    <property type="entry name" value="P-loop_NTPase"/>
</dbReference>
<dbReference type="RefSeq" id="WP_141358841.1">
    <property type="nucleotide sequence ID" value="NZ_BAAAWM010000001.1"/>
</dbReference>
<evidence type="ECO:0000313" key="2">
    <source>
        <dbReference type="EMBL" id="GEC13729.1"/>
    </source>
</evidence>
<reference evidence="2 3" key="1">
    <citation type="submission" date="2019-06" db="EMBL/GenBank/DDBJ databases">
        <title>Whole genome shotgun sequence of Glutamicibacter nicotianae NBRC 14234.</title>
        <authorList>
            <person name="Hosoyama A."/>
            <person name="Uohara A."/>
            <person name="Ohji S."/>
            <person name="Ichikawa N."/>
        </authorList>
    </citation>
    <scope>NUCLEOTIDE SEQUENCE [LARGE SCALE GENOMIC DNA]</scope>
    <source>
        <strain evidence="2 3">NBRC 14234</strain>
    </source>
</reference>
<evidence type="ECO:0000313" key="3">
    <source>
        <dbReference type="Proteomes" id="UP000316242"/>
    </source>
</evidence>
<dbReference type="EMBL" id="BJNE01000018">
    <property type="protein sequence ID" value="GEC13729.1"/>
    <property type="molecule type" value="Genomic_DNA"/>
</dbReference>
<dbReference type="Proteomes" id="UP000316242">
    <property type="component" value="Unassembled WGS sequence"/>
</dbReference>
<dbReference type="Gene3D" id="3.40.50.300">
    <property type="entry name" value="P-loop containing nucleotide triphosphate hydrolases"/>
    <property type="match status" value="1"/>
</dbReference>
<proteinExistence type="predicted"/>
<evidence type="ECO:0000256" key="1">
    <source>
        <dbReference type="SAM" id="MobiDB-lite"/>
    </source>
</evidence>
<sequence length="307" mass="33973">MLIADSVSVKGRHDLLVSPTSLQVTRGEVHLVVADPQISRTALALALSGRMKPSTGTVSWGHADSLKTLRQHTALLDSPEVNEPESHMKVRDLIAEDLALLPGPIWKKPRNKKWTALHGFDDVAKDWADSLDPARRLELQLLLAAEDSRIELIVLDSPDRHDMQDDVWLDLLLEFAGSNRAFAIVAIVSNAPYEWDGPITYLGSNEYEEFESPEEATTLISGEPLVEEPEQPEELEEPEEPENSEAPAELEEPDKTEVLSQESVQDELDLDVPETVEPKSAEQESTPAEHSDAVPTVAEDSDAKEKE</sequence>
<organism evidence="2 3">
    <name type="scientific">Glutamicibacter nicotianae</name>
    <name type="common">Arthrobacter nicotianae</name>
    <dbReference type="NCBI Taxonomy" id="37929"/>
    <lineage>
        <taxon>Bacteria</taxon>
        <taxon>Bacillati</taxon>
        <taxon>Actinomycetota</taxon>
        <taxon>Actinomycetes</taxon>
        <taxon>Micrococcales</taxon>
        <taxon>Micrococcaceae</taxon>
        <taxon>Glutamicibacter</taxon>
    </lineage>
</organism>
<feature type="compositionally biased region" description="Basic and acidic residues" evidence="1">
    <location>
        <begin position="276"/>
        <end position="292"/>
    </location>
</feature>